<gene>
    <name evidence="2" type="ORF">pFRL3_126</name>
</gene>
<keyword evidence="1" id="KW-1133">Transmembrane helix</keyword>
<protein>
    <recommendedName>
        <fullName evidence="3">DUF2752 domain-containing protein</fullName>
    </recommendedName>
</protein>
<sequence>MKGRRWLPFRMVREGHDRHRWAGPLAAVGLVSGGLLAVLGLPPVDLHGPPHYAGVMDPLCGATRGVHAAMLGDFGGAWRYNPLSLVLVLGAAGLLLREAAGRLRGRWLNFRVAHQWTAVVVGLALLAALEANQQAHADLLRSGPGSTPSAWLLLSITMPLGAAVVLLVLLLVRRADNAPHRPNTLSRSEGPHG</sequence>
<evidence type="ECO:0008006" key="3">
    <source>
        <dbReference type="Google" id="ProtNLM"/>
    </source>
</evidence>
<dbReference type="InterPro" id="IPR021215">
    <property type="entry name" value="DUF2752"/>
</dbReference>
<feature type="transmembrane region" description="Helical" evidence="1">
    <location>
        <begin position="108"/>
        <end position="129"/>
    </location>
</feature>
<dbReference type="AlphaFoldDB" id="V9Z473"/>
<name>V9Z473_9ACTN</name>
<feature type="transmembrane region" description="Helical" evidence="1">
    <location>
        <begin position="149"/>
        <end position="172"/>
    </location>
</feature>
<geneLocation type="plasmid" evidence="2">
    <name>pFRL3</name>
</geneLocation>
<feature type="transmembrane region" description="Helical" evidence="1">
    <location>
        <begin position="21"/>
        <end position="41"/>
    </location>
</feature>
<keyword evidence="1" id="KW-0812">Transmembrane</keyword>
<dbReference type="EMBL" id="KF602048">
    <property type="protein sequence ID" value="AHE38903.1"/>
    <property type="molecule type" value="Genomic_DNA"/>
</dbReference>
<reference evidence="2" key="1">
    <citation type="submission" date="2013-09" db="EMBL/GenBank/DDBJ databases">
        <title>Complete nucleotide sequence of Streptomyces linear plasmid pFRL3.</title>
        <authorList>
            <person name="Chen Z."/>
            <person name="Fang P."/>
            <person name="Qin Z."/>
        </authorList>
    </citation>
    <scope>NUCLEOTIDE SEQUENCE</scope>
    <source>
        <plasmid evidence="2">pFRL3</plasmid>
    </source>
</reference>
<evidence type="ECO:0000313" key="2">
    <source>
        <dbReference type="EMBL" id="AHE38903.1"/>
    </source>
</evidence>
<evidence type="ECO:0000256" key="1">
    <source>
        <dbReference type="SAM" id="Phobius"/>
    </source>
</evidence>
<organism evidence="2">
    <name type="scientific">Streptomyces sp. FR1</name>
    <dbReference type="NCBI Taxonomy" id="349971"/>
    <lineage>
        <taxon>Bacteria</taxon>
        <taxon>Bacillati</taxon>
        <taxon>Actinomycetota</taxon>
        <taxon>Actinomycetes</taxon>
        <taxon>Kitasatosporales</taxon>
        <taxon>Streptomycetaceae</taxon>
        <taxon>Streptomyces</taxon>
    </lineage>
</organism>
<dbReference type="RefSeq" id="WP_024126284.1">
    <property type="nucleotide sequence ID" value="NC_023283.1"/>
</dbReference>
<accession>V9Z473</accession>
<dbReference type="Pfam" id="PF10825">
    <property type="entry name" value="DUF2752"/>
    <property type="match status" value="1"/>
</dbReference>
<keyword evidence="1" id="KW-0472">Membrane</keyword>
<keyword evidence="2" id="KW-0614">Plasmid</keyword>
<proteinExistence type="predicted"/>
<feature type="transmembrane region" description="Helical" evidence="1">
    <location>
        <begin position="77"/>
        <end position="96"/>
    </location>
</feature>